<dbReference type="SUPFAM" id="SSF53474">
    <property type="entry name" value="alpha/beta-Hydrolases"/>
    <property type="match status" value="1"/>
</dbReference>
<evidence type="ECO:0000256" key="2">
    <source>
        <dbReference type="ARBA" id="ARBA00022729"/>
    </source>
</evidence>
<dbReference type="EMBL" id="FO082054">
    <property type="protein sequence ID" value="CCE88944.1"/>
    <property type="molecule type" value="Genomic_DNA"/>
</dbReference>
<dbReference type="eggNOG" id="KOG4569">
    <property type="taxonomic scope" value="Eukaryota"/>
</dbReference>
<dbReference type="GO" id="GO:0006629">
    <property type="term" value="P:lipid metabolic process"/>
    <property type="evidence" value="ECO:0007669"/>
    <property type="project" value="InterPro"/>
</dbReference>
<name>G8YLL0_PICSO</name>
<dbReference type="Pfam" id="PF01764">
    <property type="entry name" value="Lipase_3"/>
    <property type="match status" value="1"/>
</dbReference>
<dbReference type="OMA" id="CAGRCHE"/>
<evidence type="ECO:0000256" key="3">
    <source>
        <dbReference type="ARBA" id="ARBA00022801"/>
    </source>
</evidence>
<dbReference type="InterPro" id="IPR051299">
    <property type="entry name" value="AB_hydrolase_lip/est"/>
</dbReference>
<feature type="chain" id="PRO_5003518911" description="triacylglycerol lipase" evidence="4">
    <location>
        <begin position="22"/>
        <end position="356"/>
    </location>
</feature>
<keyword evidence="7" id="KW-1185">Reference proteome</keyword>
<dbReference type="CDD" id="cd00519">
    <property type="entry name" value="Lipase_3"/>
    <property type="match status" value="1"/>
</dbReference>
<dbReference type="OrthoDB" id="438440at2759"/>
<dbReference type="GO" id="GO:0004806">
    <property type="term" value="F:triacylglycerol lipase activity"/>
    <property type="evidence" value="ECO:0007669"/>
    <property type="project" value="UniProtKB-EC"/>
</dbReference>
<feature type="signal peptide" evidence="4">
    <location>
        <begin position="1"/>
        <end position="21"/>
    </location>
</feature>
<keyword evidence="2 4" id="KW-0732">Signal</keyword>
<dbReference type="STRING" id="559304.G8YLL0"/>
<dbReference type="PANTHER" id="PTHR46640">
    <property type="entry name" value="TRIACYLGLYCEROL LIPASE, PUTATIVE (AFU_ORTHOLOGUE AFUA_6G06510)-RELATED"/>
    <property type="match status" value="1"/>
</dbReference>
<dbReference type="InParanoid" id="G8YLL0"/>
<dbReference type="PANTHER" id="PTHR46640:SF1">
    <property type="entry name" value="FUNGAL LIPASE-LIKE DOMAIN-CONTAINING PROTEIN-RELATED"/>
    <property type="match status" value="1"/>
</dbReference>
<evidence type="ECO:0000313" key="7">
    <source>
        <dbReference type="Proteomes" id="UP000005222"/>
    </source>
</evidence>
<evidence type="ECO:0000256" key="4">
    <source>
        <dbReference type="SAM" id="SignalP"/>
    </source>
</evidence>
<keyword evidence="3" id="KW-0378">Hydrolase</keyword>
<dbReference type="AlphaFoldDB" id="G8YLL0"/>
<evidence type="ECO:0000256" key="1">
    <source>
        <dbReference type="ARBA" id="ARBA00013279"/>
    </source>
</evidence>
<dbReference type="HOGENOM" id="CLU_032957_3_2_1"/>
<gene>
    <name evidence="6" type="primary">Piso0_001738</name>
    <name evidence="6" type="ORF">GNLVRS01_PISO0F12985g</name>
</gene>
<organism evidence="6 7">
    <name type="scientific">Pichia sorbitophila (strain ATCC MYA-4447 / BCRC 22081 / CBS 7064 / NBRC 10061 / NRRL Y-12695)</name>
    <name type="common">Hybrid yeast</name>
    <dbReference type="NCBI Taxonomy" id="559304"/>
    <lineage>
        <taxon>Eukaryota</taxon>
        <taxon>Fungi</taxon>
        <taxon>Dikarya</taxon>
        <taxon>Ascomycota</taxon>
        <taxon>Saccharomycotina</taxon>
        <taxon>Pichiomycetes</taxon>
        <taxon>Debaryomycetaceae</taxon>
        <taxon>Millerozyma</taxon>
    </lineage>
</organism>
<sequence length="356" mass="40536">MSLMPMCFIAILLSILGLSLGLWSPSIVTLEGTHQWPTTIDKKLYEDLFTYAHLVDIAYCVSNIGKIDKPFQCPLNCSESFPNMTLSYQWAFDNSVGGYISSTYGDIFQYKEEEHNDEVKKIIVSLRGTHSLHDSMIDVDTNMVDYKNNGNSLPDCEKCAVHEGFMSVYEKTLKNIESILDSEIEESPFCEVYFMGHSLGGSVALLLALHFLDKGYDNLKVVTFGQPLVGNKEFVLWADQVLQSNSSIDSSKSNRKYFRVIHKHDIVTVIPKISENIKEYAQFDNQIYLNISSDTIEPVRNEVVDCKSGKNLQCISGDLKEITSKFNYYKNHNTYFRKLGLCSFKRFIDGNEIKIF</sequence>
<dbReference type="Proteomes" id="UP000005222">
    <property type="component" value="Chromosome F"/>
</dbReference>
<accession>G8YLL0</accession>
<dbReference type="InterPro" id="IPR002921">
    <property type="entry name" value="Fungal_lipase-type"/>
</dbReference>
<evidence type="ECO:0000259" key="5">
    <source>
        <dbReference type="Pfam" id="PF01764"/>
    </source>
</evidence>
<dbReference type="EC" id="3.1.1.3" evidence="1"/>
<dbReference type="InterPro" id="IPR029058">
    <property type="entry name" value="AB_hydrolase_fold"/>
</dbReference>
<evidence type="ECO:0000313" key="6">
    <source>
        <dbReference type="EMBL" id="CCE88944.1"/>
    </source>
</evidence>
<dbReference type="Gene3D" id="3.40.50.1820">
    <property type="entry name" value="alpha/beta hydrolase"/>
    <property type="match status" value="1"/>
</dbReference>
<protein>
    <recommendedName>
        <fullName evidence="1">triacylglycerol lipase</fullName>
        <ecNumber evidence="1">3.1.1.3</ecNumber>
    </recommendedName>
</protein>
<reference evidence="6 7" key="1">
    <citation type="journal article" date="2012" name="G3 (Bethesda)">
        <title>Pichia sorbitophila, an interspecies yeast hybrid reveals early steps of genome resolution following polyploidization.</title>
        <authorList>
            <person name="Leh Louis V."/>
            <person name="Despons L."/>
            <person name="Friedrich A."/>
            <person name="Martin T."/>
            <person name="Durrens P."/>
            <person name="Casaregola S."/>
            <person name="Neuveglise C."/>
            <person name="Fairhead C."/>
            <person name="Marck C."/>
            <person name="Cruz J.A."/>
            <person name="Straub M.L."/>
            <person name="Kugler V."/>
            <person name="Sacerdot C."/>
            <person name="Uzunov Z."/>
            <person name="Thierry A."/>
            <person name="Weiss S."/>
            <person name="Bleykasten C."/>
            <person name="De Montigny J."/>
            <person name="Jacques N."/>
            <person name="Jung P."/>
            <person name="Lemaire M."/>
            <person name="Mallet S."/>
            <person name="Morel G."/>
            <person name="Richard G.F."/>
            <person name="Sarkar A."/>
            <person name="Savel G."/>
            <person name="Schacherer J."/>
            <person name="Seret M.L."/>
            <person name="Talla E."/>
            <person name="Samson G."/>
            <person name="Jubin C."/>
            <person name="Poulain J."/>
            <person name="Vacherie B."/>
            <person name="Barbe V."/>
            <person name="Pelletier E."/>
            <person name="Sherman D.J."/>
            <person name="Westhof E."/>
            <person name="Weissenbach J."/>
            <person name="Baret P.V."/>
            <person name="Wincker P."/>
            <person name="Gaillardin C."/>
            <person name="Dujon B."/>
            <person name="Souciet J.L."/>
        </authorList>
    </citation>
    <scope>NUCLEOTIDE SEQUENCE [LARGE SCALE GENOMIC DNA]</scope>
    <source>
        <strain evidence="7">ATCC MYA-4447 / BCRC 22081 / CBS 7064 / NBRC 10061 / NRRL Y-12695</strain>
    </source>
</reference>
<proteinExistence type="predicted"/>
<feature type="domain" description="Fungal lipase-type" evidence="5">
    <location>
        <begin position="123"/>
        <end position="273"/>
    </location>
</feature>